<dbReference type="PANTHER" id="PTHR28234">
    <property type="entry name" value="NUCLEAR CONTROL OF ATPASE PROTEIN 2"/>
    <property type="match status" value="1"/>
</dbReference>
<dbReference type="Proteomes" id="UP001212411">
    <property type="component" value="Chromosome 1"/>
</dbReference>
<reference evidence="6 7" key="1">
    <citation type="journal article" date="2023" name="G3 (Bethesda)">
        <title>A high-quality reference genome for the fission yeast Schizosaccharomyces osmophilus.</title>
        <authorList>
            <person name="Jia G.S."/>
            <person name="Zhang W.C."/>
            <person name="Liang Y."/>
            <person name="Liu X.H."/>
            <person name="Rhind N."/>
            <person name="Pidoux A."/>
            <person name="Brysch-Herzberg M."/>
            <person name="Du L.L."/>
        </authorList>
    </citation>
    <scope>NUCLEOTIDE SEQUENCE [LARGE SCALE GENOMIC DNA]</scope>
    <source>
        <strain evidence="6 7">CBS 15793</strain>
    </source>
</reference>
<keyword evidence="2" id="KW-0812">Transmembrane</keyword>
<accession>A0AAE9W702</accession>
<evidence type="ECO:0000256" key="3">
    <source>
        <dbReference type="ARBA" id="ARBA00022989"/>
    </source>
</evidence>
<dbReference type="PANTHER" id="PTHR28234:SF1">
    <property type="entry name" value="NUCLEAR CONTROL OF ATPASE PROTEIN 2"/>
    <property type="match status" value="1"/>
</dbReference>
<evidence type="ECO:0000256" key="2">
    <source>
        <dbReference type="ARBA" id="ARBA00022692"/>
    </source>
</evidence>
<dbReference type="KEGG" id="som:SOMG_00112"/>
<dbReference type="GeneID" id="80873599"/>
<keyword evidence="4" id="KW-0496">Mitochondrion</keyword>
<keyword evidence="7" id="KW-1185">Reference proteome</keyword>
<protein>
    <submittedName>
        <fullName evidence="6">Mitochondrial protein Nca2</fullName>
    </submittedName>
</protein>
<organism evidence="6 7">
    <name type="scientific">Schizosaccharomyces osmophilus</name>
    <dbReference type="NCBI Taxonomy" id="2545709"/>
    <lineage>
        <taxon>Eukaryota</taxon>
        <taxon>Fungi</taxon>
        <taxon>Dikarya</taxon>
        <taxon>Ascomycota</taxon>
        <taxon>Taphrinomycotina</taxon>
        <taxon>Schizosaccharomycetes</taxon>
        <taxon>Schizosaccharomycetales</taxon>
        <taxon>Schizosaccharomycetaceae</taxon>
        <taxon>Schizosaccharomyces</taxon>
    </lineage>
</organism>
<gene>
    <name evidence="6" type="primary">nca2</name>
    <name evidence="6" type="ORF">SOMG_00112</name>
</gene>
<keyword evidence="5" id="KW-0472">Membrane</keyword>
<dbReference type="Pfam" id="PF08637">
    <property type="entry name" value="NCA2"/>
    <property type="match status" value="1"/>
</dbReference>
<evidence type="ECO:0000256" key="1">
    <source>
        <dbReference type="ARBA" id="ARBA00004225"/>
    </source>
</evidence>
<name>A0AAE9W702_9SCHI</name>
<comment type="subcellular location">
    <subcellularLocation>
        <location evidence="1">Mitochondrion membrane</location>
        <topology evidence="1">Multi-pass membrane protein</topology>
    </subcellularLocation>
</comment>
<evidence type="ECO:0000256" key="5">
    <source>
        <dbReference type="ARBA" id="ARBA00023136"/>
    </source>
</evidence>
<sequence length="568" mass="65724">MEIYRKHLKNVYSTFDESIYTKSSSPPNSLALQVFQQLDGSSISKYQLRLVIQEIQKLESNQHDSLYWSILGRCSATLHVMLLKKLLNETTELSDNMHYWETVDRNWISRLYYLIQSFPIRLWKAFRQSVNSTLRYPNFSQVFQKSNFFPKVSAADIHFYAREVFISRTNVLSLIRHEYGSNAKHLRVLRDKNASKIGSLSRAIMDARLPPEVFDSSVTQEPTKLDDLVSKWIERLLTLLNISPNKNRAEDLLAIFDTIIKPSEQQLQAKEYYSPSTFERSWFKVLTALLTSWVTIRFITKNQRNLLDWIEYLYLTLADFINNWVYKPVLGILDTISSNRADSQIAVIQTQSLDSDMKSLQRMVLDFVRDTSTSTIDLDLVKAQVREGDLTPVLQAYEHDLKAPLKTAISGNLIRTLLIQLQKTKVDVEVALSGIDRLLKSQQLVFATVGITPSIIFCYAMIKQFQKNVLKRSVLSLSERRQRFRQAMRDAERILLCSGKKKTLDDQKYGLLVFQVNSMAELSKELAISKPMQEDLLQDLEDIQTNAYGVSSQLRAIDRIYRLFHPSI</sequence>
<dbReference type="EMBL" id="CP115611">
    <property type="protein sequence ID" value="WBW70738.1"/>
    <property type="molecule type" value="Genomic_DNA"/>
</dbReference>
<dbReference type="AlphaFoldDB" id="A0AAE9W702"/>
<dbReference type="InterPro" id="IPR013946">
    <property type="entry name" value="NCA2-like"/>
</dbReference>
<evidence type="ECO:0000256" key="4">
    <source>
        <dbReference type="ARBA" id="ARBA00023128"/>
    </source>
</evidence>
<evidence type="ECO:0000313" key="7">
    <source>
        <dbReference type="Proteomes" id="UP001212411"/>
    </source>
</evidence>
<proteinExistence type="predicted"/>
<evidence type="ECO:0000313" key="6">
    <source>
        <dbReference type="EMBL" id="WBW70738.1"/>
    </source>
</evidence>
<dbReference type="RefSeq" id="XP_056034981.1">
    <property type="nucleotide sequence ID" value="XM_056178910.1"/>
</dbReference>
<keyword evidence="3" id="KW-1133">Transmembrane helix</keyword>
<dbReference type="GO" id="GO:0005741">
    <property type="term" value="C:mitochondrial outer membrane"/>
    <property type="evidence" value="ECO:0007669"/>
    <property type="project" value="TreeGrafter"/>
</dbReference>